<evidence type="ECO:0008006" key="5">
    <source>
        <dbReference type="Google" id="ProtNLM"/>
    </source>
</evidence>
<dbReference type="PANTHER" id="PTHR38731">
    <property type="entry name" value="LIPL45-RELATED LIPOPROTEIN-RELATED"/>
    <property type="match status" value="1"/>
</dbReference>
<evidence type="ECO:0000256" key="2">
    <source>
        <dbReference type="SAM" id="Phobius"/>
    </source>
</evidence>
<keyword evidence="2" id="KW-0812">Transmembrane</keyword>
<gene>
    <name evidence="3" type="ORF">DFR57_102331</name>
</gene>
<accession>A0A368YAA3</accession>
<dbReference type="EMBL" id="QPJJ01000002">
    <property type="protein sequence ID" value="RCW77055.1"/>
    <property type="molecule type" value="Genomic_DNA"/>
</dbReference>
<name>A0A368YAA3_9BACI</name>
<proteinExistence type="predicted"/>
<dbReference type="Proteomes" id="UP000252585">
    <property type="component" value="Unassembled WGS sequence"/>
</dbReference>
<keyword evidence="1" id="KW-0175">Coiled coil</keyword>
<reference evidence="3 4" key="1">
    <citation type="submission" date="2018-07" db="EMBL/GenBank/DDBJ databases">
        <title>Genomic Encyclopedia of Type Strains, Phase IV (KMG-IV): sequencing the most valuable type-strain genomes for metagenomic binning, comparative biology and taxonomic classification.</title>
        <authorList>
            <person name="Goeker M."/>
        </authorList>
    </citation>
    <scope>NUCLEOTIDE SEQUENCE [LARGE SCALE GENOMIC DNA]</scope>
    <source>
        <strain evidence="3 4">DSM 27696</strain>
    </source>
</reference>
<protein>
    <recommendedName>
        <fullName evidence="5">FecR family protein</fullName>
    </recommendedName>
</protein>
<keyword evidence="2" id="KW-1133">Transmembrane helix</keyword>
<sequence length="872" mass="99236">MNKKNMLIGIPVLSLFILVAVVVFNLFMNTEQTVINDEVMEVEAEEMKSTTIKEKESEDVVALSITILQASSNVVVEREEEKIQATEEMQIFTGDRITTVDNSNVELAINEDEKILLGENSQIEILDISSTEDGMSVQIEQSFGSTYHQGNHRDGYELVVNDSAIKPLGTHFIVSIEPNTGMTSIFVASGIVQVGTPKEERPPSIVYPSQVVNVESNNQNNIPELVDPSNMAAIPDSEIIKQIIKNKADIDKENDMLLQILSDNHEIPALPKQLDMDVIPASLMHAFNQLFEQSILQGDMEKEELNDLINQANQRLLKENRFSSLLIQEDKLLQDLREQQKRQQEWVNDYQSEQEKVNREKNVIDQMERVLQEKAEQKQREEGQERLADERLKEALNKMKALRAEREREIEEQRQQEMKQVAHDRLAKEKLEIERLEREREEERQRAEQERLEEEERQRQEEVFNQKVSLIEQLINELPQSFDINLADGTENILLSDLIAIDEKIQLTVTTGHASVATAEIVEESLIISPREAGETTVHLAISFGSFETVIPFEVVVHSKPLHTVQDFEIKDTNPLRDAYNLSLSLTRAEDESNISHYTLYWADANMAIIADSFATLEKTGENLHYSLSDNSSIPETATGIVIFAKNDLGESDTYKYVEIQDYKNYSVAGELQDIEMFVNDERGLEIYHVFLDENGGDIYEALYEGDIQIKLQSEDEPLVHAYEDGGYYVRANDIDGTTTVHVRLTEGNSDVVLAEASFQVTVNQIELPPPPQNIYFESYSQDPYSTEGSLEIIGAADESNIDGYLLYWSNDNNEKLAHLGHVSPSEGTFELFHNVYPGATRIIAYSYSGEFESEEFAYVDLWNMNMDPVLE</sequence>
<dbReference type="Gene3D" id="2.60.120.1440">
    <property type="match status" value="1"/>
</dbReference>
<keyword evidence="2" id="KW-0472">Membrane</keyword>
<dbReference type="OrthoDB" id="1645838at2"/>
<organism evidence="3 4">
    <name type="scientific">Saliterribacillus persicus</name>
    <dbReference type="NCBI Taxonomy" id="930114"/>
    <lineage>
        <taxon>Bacteria</taxon>
        <taxon>Bacillati</taxon>
        <taxon>Bacillota</taxon>
        <taxon>Bacilli</taxon>
        <taxon>Bacillales</taxon>
        <taxon>Bacillaceae</taxon>
        <taxon>Saliterribacillus</taxon>
    </lineage>
</organism>
<feature type="coiled-coil region" evidence="1">
    <location>
        <begin position="336"/>
        <end position="462"/>
    </location>
</feature>
<feature type="transmembrane region" description="Helical" evidence="2">
    <location>
        <begin position="7"/>
        <end position="28"/>
    </location>
</feature>
<evidence type="ECO:0000313" key="3">
    <source>
        <dbReference type="EMBL" id="RCW77055.1"/>
    </source>
</evidence>
<dbReference type="PANTHER" id="PTHR38731:SF3">
    <property type="entry name" value="BLL6125 PROTEIN"/>
    <property type="match status" value="1"/>
</dbReference>
<evidence type="ECO:0000256" key="1">
    <source>
        <dbReference type="SAM" id="Coils"/>
    </source>
</evidence>
<comment type="caution">
    <text evidence="3">The sequence shown here is derived from an EMBL/GenBank/DDBJ whole genome shotgun (WGS) entry which is preliminary data.</text>
</comment>
<evidence type="ECO:0000313" key="4">
    <source>
        <dbReference type="Proteomes" id="UP000252585"/>
    </source>
</evidence>
<keyword evidence="4" id="KW-1185">Reference proteome</keyword>
<dbReference type="RefSeq" id="WP_114351807.1">
    <property type="nucleotide sequence ID" value="NZ_QPJJ01000002.1"/>
</dbReference>
<dbReference type="AlphaFoldDB" id="A0A368YAA3"/>